<dbReference type="OMA" id="EPGMILS"/>
<gene>
    <name evidence="7" type="ORF">VCUG_00760</name>
</gene>
<feature type="compositionally biased region" description="Basic and acidic residues" evidence="3">
    <location>
        <begin position="197"/>
        <end position="209"/>
    </location>
</feature>
<evidence type="ECO:0000259" key="4">
    <source>
        <dbReference type="Pfam" id="PF00557"/>
    </source>
</evidence>
<evidence type="ECO:0000259" key="6">
    <source>
        <dbReference type="Pfam" id="PF16188"/>
    </source>
</evidence>
<dbReference type="OrthoDB" id="9995434at2759"/>
<dbReference type="GeneID" id="19878645"/>
<feature type="region of interest" description="Disordered" evidence="3">
    <location>
        <begin position="197"/>
        <end position="216"/>
    </location>
</feature>
<dbReference type="InParanoid" id="L2GVY9"/>
<dbReference type="GO" id="GO:0005737">
    <property type="term" value="C:cytoplasm"/>
    <property type="evidence" value="ECO:0007669"/>
    <property type="project" value="UniProtKB-ARBA"/>
</dbReference>
<dbReference type="GO" id="GO:0016787">
    <property type="term" value="F:hydrolase activity"/>
    <property type="evidence" value="ECO:0007669"/>
    <property type="project" value="UniProtKB-KW"/>
</dbReference>
<dbReference type="InterPro" id="IPR036005">
    <property type="entry name" value="Creatinase/aminopeptidase-like"/>
</dbReference>
<dbReference type="Gene3D" id="3.40.350.10">
    <property type="entry name" value="Creatinase/prolidase N-terminal domain"/>
    <property type="match status" value="2"/>
</dbReference>
<feature type="domain" description="Peptidase M24" evidence="4">
    <location>
        <begin position="396"/>
        <end position="621"/>
    </location>
</feature>
<evidence type="ECO:0000313" key="8">
    <source>
        <dbReference type="Proteomes" id="UP000011081"/>
    </source>
</evidence>
<dbReference type="EMBL" id="GL877412">
    <property type="protein sequence ID" value="ELA47799.1"/>
    <property type="molecule type" value="Genomic_DNA"/>
</dbReference>
<evidence type="ECO:0000313" key="7">
    <source>
        <dbReference type="EMBL" id="ELA47799.1"/>
    </source>
</evidence>
<accession>L2GVY9</accession>
<dbReference type="Pfam" id="PF16189">
    <property type="entry name" value="Creatinase_N_2"/>
    <property type="match status" value="1"/>
</dbReference>
<feature type="domain" description="Creatinase N-terminal" evidence="5">
    <location>
        <begin position="35"/>
        <end position="123"/>
    </location>
</feature>
<dbReference type="PANTHER" id="PTHR43763">
    <property type="entry name" value="XAA-PRO AMINOPEPTIDASE 1"/>
    <property type="match status" value="1"/>
</dbReference>
<dbReference type="GO" id="GO:0046872">
    <property type="term" value="F:metal ion binding"/>
    <property type="evidence" value="ECO:0007669"/>
    <property type="project" value="UniProtKB-KW"/>
</dbReference>
<dbReference type="AlphaFoldDB" id="L2GVY9"/>
<evidence type="ECO:0008006" key="9">
    <source>
        <dbReference type="Google" id="ProtNLM"/>
    </source>
</evidence>
<name>L2GVY9_VAVCU</name>
<dbReference type="InterPro" id="IPR000587">
    <property type="entry name" value="Creatinase_N"/>
</dbReference>
<dbReference type="SUPFAM" id="SSF55920">
    <property type="entry name" value="Creatinase/aminopeptidase"/>
    <property type="match status" value="1"/>
</dbReference>
<dbReference type="Proteomes" id="UP000011081">
    <property type="component" value="Unassembled WGS sequence"/>
</dbReference>
<keyword evidence="2" id="KW-0378">Hydrolase</keyword>
<dbReference type="VEuPathDB" id="MicrosporidiaDB:VCUG_00760"/>
<dbReference type="STRING" id="948595.L2GVY9"/>
<dbReference type="Pfam" id="PF00557">
    <property type="entry name" value="Peptidase_M24"/>
    <property type="match status" value="1"/>
</dbReference>
<dbReference type="HOGENOM" id="CLU_011781_2_4_1"/>
<dbReference type="RefSeq" id="XP_008073781.1">
    <property type="nucleotide sequence ID" value="XM_008075590.1"/>
</dbReference>
<dbReference type="PANTHER" id="PTHR43763:SF6">
    <property type="entry name" value="XAA-PRO AMINOPEPTIDASE 1"/>
    <property type="match status" value="1"/>
</dbReference>
<dbReference type="Gene3D" id="3.90.230.10">
    <property type="entry name" value="Creatinase/methionine aminopeptidase superfamily"/>
    <property type="match status" value="1"/>
</dbReference>
<dbReference type="Pfam" id="PF16188">
    <property type="entry name" value="Peptidase_M24_C"/>
    <property type="match status" value="1"/>
</dbReference>
<evidence type="ECO:0000256" key="1">
    <source>
        <dbReference type="ARBA" id="ARBA00022723"/>
    </source>
</evidence>
<keyword evidence="1" id="KW-0479">Metal-binding</keyword>
<dbReference type="FunCoup" id="L2GVY9">
    <property type="interactions" value="148"/>
</dbReference>
<evidence type="ECO:0000259" key="5">
    <source>
        <dbReference type="Pfam" id="PF01321"/>
    </source>
</evidence>
<protein>
    <recommendedName>
        <fullName evidence="9">Xaa-Pro aminopeptidase</fullName>
    </recommendedName>
</protein>
<sequence>MSFKEILDTCNISCMIVLLTDNHMNEYIHKADNIITPLTNFTGSTATLLITGDQNFLYTDGRYFIQAEKELNKEFTLQKIDVDPSYLEYIKNNIVGNIGVDLNRIDTETYETIKDALVNHEILHVKNDRFCKYGERAFNDTIDLEKIKMRDCIWIFGEKYTRKLVLDVLKQKEKSDSIEDILKKSCRVNRRAKQKNTDQCKRVTSKNDDTSSNPSEEILKKWHLPENIDDISKKPSDESKTEQQIIDDILDSNIVGISTDEKLTLLRNSLDDKECMIMSSMDEIAYLLNLRGTDIPYNLLFFSYMFVDKKDAVLFTNSKNIKRNICIRGYDEFDDFLDTFCNNTGDIKLVEYSRAYVSSHVNSGICLKLGSKAVTSDFVQKLKSVKNTNEIIGVVQANIMDSIALTRLFVWIRHTFQKEKVTEKQIGEKLLELKKELSMSFMRKVTSDSTANMEDAVVNRYLANGCFVSESFESIVGSGSNAAIIHYKGSGVEIENNNVVLMDTGSQFLFGTTDITRTLFLGKSTSKFREYFTRVLKGQIMSKTLIAPQNRFLYMACGIARLPLWNIKCDYRHGTSHGVGHSSLVHESLPFGSVVPHQMFSVEPGVYLENEFGVRIEDVVMAVGQEYLNVVDLTYVPLQRDLIVKKMLLKSDIRYLNSYNDRVRKVLSPFMTKEERKWLKKQTRKICGWV</sequence>
<dbReference type="InterPro" id="IPR029149">
    <property type="entry name" value="Creatin/AminoP/Spt16_N"/>
</dbReference>
<organism evidence="7 8">
    <name type="scientific">Vavraia culicis (isolate floridensis)</name>
    <name type="common">Microsporidian parasite</name>
    <dbReference type="NCBI Taxonomy" id="948595"/>
    <lineage>
        <taxon>Eukaryota</taxon>
        <taxon>Fungi</taxon>
        <taxon>Fungi incertae sedis</taxon>
        <taxon>Microsporidia</taxon>
        <taxon>Pleistophoridae</taxon>
        <taxon>Vavraia</taxon>
    </lineage>
</organism>
<dbReference type="InterPro" id="IPR000994">
    <property type="entry name" value="Pept_M24"/>
</dbReference>
<proteinExistence type="predicted"/>
<dbReference type="InterPro" id="IPR032416">
    <property type="entry name" value="Peptidase_M24_C"/>
</dbReference>
<reference evidence="8" key="1">
    <citation type="submission" date="2011-03" db="EMBL/GenBank/DDBJ databases">
        <title>The genome sequence of Vavraia culicis strain floridensis.</title>
        <authorList>
            <consortium name="The Broad Institute Genome Sequencing Platform"/>
            <person name="Cuomo C."/>
            <person name="Becnel J."/>
            <person name="Sanscrainte N."/>
            <person name="Young S.K."/>
            <person name="Zeng Q."/>
            <person name="Gargeya S."/>
            <person name="Fitzgerald M."/>
            <person name="Haas B."/>
            <person name="Abouelleil A."/>
            <person name="Alvarado L."/>
            <person name="Arachchi H.M."/>
            <person name="Berlin A."/>
            <person name="Chapman S.B."/>
            <person name="Gearin G."/>
            <person name="Goldberg J."/>
            <person name="Griggs A."/>
            <person name="Gujja S."/>
            <person name="Hansen M."/>
            <person name="Heiman D."/>
            <person name="Howarth C."/>
            <person name="Larimer J."/>
            <person name="Lui A."/>
            <person name="MacDonald P.J.P."/>
            <person name="McCowen C."/>
            <person name="Montmayeur A."/>
            <person name="Murphy C."/>
            <person name="Neiman D."/>
            <person name="Pearson M."/>
            <person name="Priest M."/>
            <person name="Roberts A."/>
            <person name="Saif S."/>
            <person name="Shea T."/>
            <person name="Sisk P."/>
            <person name="Stolte C."/>
            <person name="Sykes S."/>
            <person name="Wortman J."/>
            <person name="Nusbaum C."/>
            <person name="Birren B."/>
        </authorList>
    </citation>
    <scope>NUCLEOTIDE SEQUENCE [LARGE SCALE GENOMIC DNA]</scope>
    <source>
        <strain evidence="8">floridensis</strain>
    </source>
</reference>
<feature type="domain" description="Peptidase M24 C-terminal" evidence="6">
    <location>
        <begin position="627"/>
        <end position="686"/>
    </location>
</feature>
<dbReference type="SUPFAM" id="SSF53092">
    <property type="entry name" value="Creatinase/prolidase N-terminal domain"/>
    <property type="match status" value="1"/>
</dbReference>
<dbReference type="Pfam" id="PF01321">
    <property type="entry name" value="Creatinase_N"/>
    <property type="match status" value="1"/>
</dbReference>
<evidence type="ECO:0000256" key="3">
    <source>
        <dbReference type="SAM" id="MobiDB-lite"/>
    </source>
</evidence>
<dbReference type="InterPro" id="IPR050422">
    <property type="entry name" value="X-Pro_aminopeptidase_P"/>
</dbReference>
<keyword evidence="8" id="KW-1185">Reference proteome</keyword>
<evidence type="ECO:0000256" key="2">
    <source>
        <dbReference type="ARBA" id="ARBA00022801"/>
    </source>
</evidence>